<dbReference type="Proteomes" id="UP000215902">
    <property type="component" value="Unassembled WGS sequence"/>
</dbReference>
<evidence type="ECO:0000313" key="9">
    <source>
        <dbReference type="EMBL" id="PAA56624.1"/>
    </source>
</evidence>
<evidence type="ECO:0000256" key="1">
    <source>
        <dbReference type="ARBA" id="ARBA00004370"/>
    </source>
</evidence>
<dbReference type="InterPro" id="IPR050668">
    <property type="entry name" value="Cytochrome_b5"/>
</dbReference>
<dbReference type="Gene3D" id="3.10.120.10">
    <property type="entry name" value="Cytochrome b5-like heme/steroid binding domain"/>
    <property type="match status" value="1"/>
</dbReference>
<comment type="subcellular location">
    <subcellularLocation>
        <location evidence="1">Membrane</location>
    </subcellularLocation>
</comment>
<keyword evidence="3" id="KW-0812">Transmembrane</keyword>
<dbReference type="PANTHER" id="PTHR19359">
    <property type="entry name" value="CYTOCHROME B5"/>
    <property type="match status" value="1"/>
</dbReference>
<organism evidence="9 10">
    <name type="scientific">Macrostomum lignano</name>
    <dbReference type="NCBI Taxonomy" id="282301"/>
    <lineage>
        <taxon>Eukaryota</taxon>
        <taxon>Metazoa</taxon>
        <taxon>Spiralia</taxon>
        <taxon>Lophotrochozoa</taxon>
        <taxon>Platyhelminthes</taxon>
        <taxon>Rhabditophora</taxon>
        <taxon>Macrostomorpha</taxon>
        <taxon>Macrostomida</taxon>
        <taxon>Macrostomidae</taxon>
        <taxon>Macrostomum</taxon>
    </lineage>
</organism>
<evidence type="ECO:0000256" key="5">
    <source>
        <dbReference type="ARBA" id="ARBA00023004"/>
    </source>
</evidence>
<comment type="similarity">
    <text evidence="7">Belongs to the cytochrome b5 family.</text>
</comment>
<dbReference type="EMBL" id="NIVC01002599">
    <property type="protein sequence ID" value="PAA56624.1"/>
    <property type="molecule type" value="Genomic_DNA"/>
</dbReference>
<keyword evidence="4" id="KW-0479">Metal-binding</keyword>
<keyword evidence="2" id="KW-0349">Heme</keyword>
<gene>
    <name evidence="9" type="ORF">BOX15_Mlig001082g4</name>
</gene>
<dbReference type="AlphaFoldDB" id="A0A267E6U4"/>
<dbReference type="GO" id="GO:0020037">
    <property type="term" value="F:heme binding"/>
    <property type="evidence" value="ECO:0007669"/>
    <property type="project" value="TreeGrafter"/>
</dbReference>
<name>A0A267E6U4_9PLAT</name>
<dbReference type="GO" id="GO:0016020">
    <property type="term" value="C:membrane"/>
    <property type="evidence" value="ECO:0007669"/>
    <property type="project" value="UniProtKB-SubCell"/>
</dbReference>
<comment type="caution">
    <text evidence="9">The sequence shown here is derived from an EMBL/GenBank/DDBJ whole genome shotgun (WGS) entry which is preliminary data.</text>
</comment>
<evidence type="ECO:0000256" key="2">
    <source>
        <dbReference type="ARBA" id="ARBA00022617"/>
    </source>
</evidence>
<dbReference type="Pfam" id="PF00173">
    <property type="entry name" value="Cyt-b5"/>
    <property type="match status" value="1"/>
</dbReference>
<feature type="domain" description="Cytochrome b5 heme-binding" evidence="8">
    <location>
        <begin position="42"/>
        <end position="118"/>
    </location>
</feature>
<evidence type="ECO:0000313" key="10">
    <source>
        <dbReference type="Proteomes" id="UP000215902"/>
    </source>
</evidence>
<reference evidence="9 10" key="1">
    <citation type="submission" date="2017-06" db="EMBL/GenBank/DDBJ databases">
        <title>A platform for efficient transgenesis in Macrostomum lignano, a flatworm model organism for stem cell research.</title>
        <authorList>
            <person name="Berezikov E."/>
        </authorList>
    </citation>
    <scope>NUCLEOTIDE SEQUENCE [LARGE SCALE GENOMIC DNA]</scope>
    <source>
        <strain evidence="9">DV1</strain>
        <tissue evidence="9">Whole organism</tissue>
    </source>
</reference>
<accession>A0A267E6U4</accession>
<keyword evidence="5" id="KW-0408">Iron</keyword>
<dbReference type="SMART" id="SM01117">
    <property type="entry name" value="Cyt-b5"/>
    <property type="match status" value="1"/>
</dbReference>
<keyword evidence="10" id="KW-1185">Reference proteome</keyword>
<proteinExistence type="inferred from homology"/>
<dbReference type="OrthoDB" id="260519at2759"/>
<evidence type="ECO:0000256" key="7">
    <source>
        <dbReference type="ARBA" id="ARBA00038168"/>
    </source>
</evidence>
<evidence type="ECO:0000256" key="3">
    <source>
        <dbReference type="ARBA" id="ARBA00022692"/>
    </source>
</evidence>
<evidence type="ECO:0000256" key="4">
    <source>
        <dbReference type="ARBA" id="ARBA00022723"/>
    </source>
</evidence>
<keyword evidence="6" id="KW-0472">Membrane</keyword>
<dbReference type="InterPro" id="IPR001199">
    <property type="entry name" value="Cyt_B5-like_heme/steroid-bd"/>
</dbReference>
<dbReference type="PROSITE" id="PS50255">
    <property type="entry name" value="CYTOCHROME_B5_2"/>
    <property type="match status" value="1"/>
</dbReference>
<dbReference type="PRINTS" id="PR00363">
    <property type="entry name" value="CYTOCHROMEB5"/>
</dbReference>
<dbReference type="FunFam" id="3.10.120.10:FF:000002">
    <property type="entry name" value="Cytochrome b5 type B"/>
    <property type="match status" value="1"/>
</dbReference>
<dbReference type="GO" id="GO:0046872">
    <property type="term" value="F:metal ion binding"/>
    <property type="evidence" value="ECO:0007669"/>
    <property type="project" value="UniProtKB-KW"/>
</dbReference>
<protein>
    <recommendedName>
        <fullName evidence="8">Cytochrome b5 heme-binding domain-containing protein</fullName>
    </recommendedName>
</protein>
<dbReference type="InterPro" id="IPR036400">
    <property type="entry name" value="Cyt_B5-like_heme/steroid_sf"/>
</dbReference>
<dbReference type="SUPFAM" id="SSF55856">
    <property type="entry name" value="Cytochrome b5-like heme/steroid binding domain"/>
    <property type="match status" value="1"/>
</dbReference>
<evidence type="ECO:0000256" key="6">
    <source>
        <dbReference type="ARBA" id="ARBA00023136"/>
    </source>
</evidence>
<sequence>METCYCVSTILVVEKANSVASATEAVASAAETAATAAIDDDLPVYSREQVSWHANSESCWIVIDNLVYDVTEFLKQHPGGAEVLLENAGADCTEAFKDTGHSGAARQQLANYLVGRLPARKFTCSESIN</sequence>
<evidence type="ECO:0000259" key="8">
    <source>
        <dbReference type="PROSITE" id="PS50255"/>
    </source>
</evidence>
<dbReference type="PANTHER" id="PTHR19359:SF41">
    <property type="entry name" value="GEO08203P1"/>
    <property type="match status" value="1"/>
</dbReference>
<dbReference type="STRING" id="282301.A0A267E6U4"/>